<comment type="caution">
    <text evidence="3">The sequence shown here is derived from an EMBL/GenBank/DDBJ whole genome shotgun (WGS) entry which is preliminary data.</text>
</comment>
<feature type="region of interest" description="Disordered" evidence="1">
    <location>
        <begin position="299"/>
        <end position="335"/>
    </location>
</feature>
<keyword evidence="2" id="KW-0812">Transmembrane</keyword>
<keyword evidence="2" id="KW-0472">Membrane</keyword>
<dbReference type="GO" id="GO:0005509">
    <property type="term" value="F:calcium ion binding"/>
    <property type="evidence" value="ECO:0007669"/>
    <property type="project" value="InterPro"/>
</dbReference>
<feature type="transmembrane region" description="Helical" evidence="2">
    <location>
        <begin position="520"/>
        <end position="541"/>
    </location>
</feature>
<evidence type="ECO:0000313" key="3">
    <source>
        <dbReference type="EMBL" id="HIH15869.1"/>
    </source>
</evidence>
<dbReference type="Gene3D" id="2.60.40.10">
    <property type="entry name" value="Immunoglobulins"/>
    <property type="match status" value="1"/>
</dbReference>
<evidence type="ECO:0000313" key="4">
    <source>
        <dbReference type="Proteomes" id="UP000564964"/>
    </source>
</evidence>
<keyword evidence="2" id="KW-1133">Transmembrane helix</keyword>
<dbReference type="EMBL" id="DUGH01000012">
    <property type="protein sequence ID" value="HIH15869.1"/>
    <property type="molecule type" value="Genomic_DNA"/>
</dbReference>
<dbReference type="PANTHER" id="PTHR10199:SF100">
    <property type="entry name" value="THROMBOSPONDIN, ISOFORM A"/>
    <property type="match status" value="1"/>
</dbReference>
<dbReference type="Gene3D" id="4.10.1080.10">
    <property type="entry name" value="TSP type-3 repeat"/>
    <property type="match status" value="1"/>
</dbReference>
<dbReference type="InterPro" id="IPR028974">
    <property type="entry name" value="TSP_type-3_rpt"/>
</dbReference>
<dbReference type="SUPFAM" id="SSF103647">
    <property type="entry name" value="TSP type-3 repeat"/>
    <property type="match status" value="1"/>
</dbReference>
<dbReference type="PANTHER" id="PTHR10199">
    <property type="entry name" value="THROMBOSPONDIN"/>
    <property type="match status" value="1"/>
</dbReference>
<proteinExistence type="predicted"/>
<sequence length="553" mass="58860">MKGLGLALAALLLLALAVQAEPFSLKEGESKQLGGNLVLTAKTASVSGQYAEFGAMRGSEDLGTVRISKGQKRDFAGKCITVVDVNLDPTPRNYVSFDLIDQECNPQQTQANDGKPPKVEASMDPPNPTQYDEVMVSAIASDESGVERVGIYFNKKLVQSCDGSAGVCFHRAGPFEVGTELQFNAVATDKANNLNATKVVKVVVEKATALDRLVDVEVEPRKPVDGKPYRVSLRPRVKGVSGLGLLVNGEKVLSCEKAGVNDCAFNGVAAGQEVKLQLLLYDVFGRKEELKLAALTVSPDSDEDGFADDGDNCPGEKNPNQVDSDDDGSGDACDNCPRAGNSGQADGDGDGLGDACDPCRDTPRNAENFNSETGCFEKVEMRKNVSSGVFNWGEGLVVDLVVGNLGEGLLEGVEVVDEYGASQFSEVGDNEAIEEKEGKLVFHAVLPPLKPREQKTLQFLLKANSAEALAGLGKARALVKGRQVAVSNQPVAVEELKENVRVVTLGDKEEGAKPQKGFNWQPLLVLLVVAVIVVVGVTKYLKGEGENPFTYRG</sequence>
<gene>
    <name evidence="3" type="ORF">HA252_00505</name>
</gene>
<name>A0A7J4JH38_9ARCH</name>
<reference evidence="4" key="1">
    <citation type="journal article" date="2020" name="bioRxiv">
        <title>A rank-normalized archaeal taxonomy based on genome phylogeny resolves widespread incomplete and uneven classifications.</title>
        <authorList>
            <person name="Rinke C."/>
            <person name="Chuvochina M."/>
            <person name="Mussig A.J."/>
            <person name="Chaumeil P.-A."/>
            <person name="Waite D.W."/>
            <person name="Whitman W.B."/>
            <person name="Parks D.H."/>
            <person name="Hugenholtz P."/>
        </authorList>
    </citation>
    <scope>NUCLEOTIDE SEQUENCE [LARGE SCALE GENOMIC DNA]</scope>
</reference>
<protein>
    <submittedName>
        <fullName evidence="3">Uncharacterized protein</fullName>
    </submittedName>
</protein>
<evidence type="ECO:0000256" key="1">
    <source>
        <dbReference type="SAM" id="MobiDB-lite"/>
    </source>
</evidence>
<feature type="compositionally biased region" description="Acidic residues" evidence="1">
    <location>
        <begin position="300"/>
        <end position="311"/>
    </location>
</feature>
<organism evidence="3 4">
    <name type="scientific">Candidatus Iainarchaeum sp</name>
    <dbReference type="NCBI Taxonomy" id="3101447"/>
    <lineage>
        <taxon>Archaea</taxon>
        <taxon>Candidatus Iainarchaeota</taxon>
        <taxon>Candidatus Iainarchaeia</taxon>
        <taxon>Candidatus Iainarchaeales</taxon>
        <taxon>Candidatus Iainarchaeaceae</taxon>
        <taxon>Candidatus Iainarchaeum</taxon>
    </lineage>
</organism>
<dbReference type="Proteomes" id="UP000564964">
    <property type="component" value="Unassembled WGS sequence"/>
</dbReference>
<evidence type="ECO:0000256" key="2">
    <source>
        <dbReference type="SAM" id="Phobius"/>
    </source>
</evidence>
<accession>A0A7J4JH38</accession>
<dbReference type="InterPro" id="IPR013783">
    <property type="entry name" value="Ig-like_fold"/>
</dbReference>
<dbReference type="AlphaFoldDB" id="A0A7J4JH38"/>